<keyword evidence="9" id="KW-1185">Reference proteome</keyword>
<accession>A0A2R5GIM1</accession>
<evidence type="ECO:0000256" key="2">
    <source>
        <dbReference type="ARBA" id="ARBA00022692"/>
    </source>
</evidence>
<feature type="transmembrane region" description="Helical" evidence="6">
    <location>
        <begin position="98"/>
        <end position="115"/>
    </location>
</feature>
<feature type="transmembrane region" description="Helical" evidence="6">
    <location>
        <begin position="253"/>
        <end position="273"/>
    </location>
</feature>
<gene>
    <name evidence="8" type="ORF">FCC1311_047262</name>
</gene>
<proteinExistence type="predicted"/>
<evidence type="ECO:0000313" key="9">
    <source>
        <dbReference type="Proteomes" id="UP000241890"/>
    </source>
</evidence>
<dbReference type="GO" id="GO:0016020">
    <property type="term" value="C:membrane"/>
    <property type="evidence" value="ECO:0007669"/>
    <property type="project" value="UniProtKB-SubCell"/>
</dbReference>
<evidence type="ECO:0000256" key="1">
    <source>
        <dbReference type="ARBA" id="ARBA00004141"/>
    </source>
</evidence>
<keyword evidence="2 6" id="KW-0812">Transmembrane</keyword>
<dbReference type="GO" id="GO:0004930">
    <property type="term" value="F:G protein-coupled receptor activity"/>
    <property type="evidence" value="ECO:0007669"/>
    <property type="project" value="InterPro"/>
</dbReference>
<evidence type="ECO:0000313" key="8">
    <source>
        <dbReference type="EMBL" id="GBG28503.1"/>
    </source>
</evidence>
<evidence type="ECO:0000256" key="5">
    <source>
        <dbReference type="SAM" id="MobiDB-lite"/>
    </source>
</evidence>
<keyword evidence="8" id="KW-0675">Receptor</keyword>
<feature type="region of interest" description="Disordered" evidence="5">
    <location>
        <begin position="294"/>
        <end position="347"/>
    </location>
</feature>
<keyword evidence="3 6" id="KW-1133">Transmembrane helix</keyword>
<feature type="domain" description="G-protein coupled receptors family 3 profile" evidence="7">
    <location>
        <begin position="22"/>
        <end position="275"/>
    </location>
</feature>
<dbReference type="EMBL" id="BEYU01000042">
    <property type="protein sequence ID" value="GBG28503.1"/>
    <property type="molecule type" value="Genomic_DNA"/>
</dbReference>
<evidence type="ECO:0000256" key="3">
    <source>
        <dbReference type="ARBA" id="ARBA00022989"/>
    </source>
</evidence>
<evidence type="ECO:0000259" key="7">
    <source>
        <dbReference type="Pfam" id="PF00003"/>
    </source>
</evidence>
<protein>
    <submittedName>
        <fullName evidence="8">Metabotropic glutamate receptor-like protein E</fullName>
    </submittedName>
</protein>
<keyword evidence="4 6" id="KW-0472">Membrane</keyword>
<dbReference type="InterPro" id="IPR017978">
    <property type="entry name" value="GPCR_3_C"/>
</dbReference>
<feature type="transmembrane region" description="Helical" evidence="6">
    <location>
        <begin position="178"/>
        <end position="198"/>
    </location>
</feature>
<evidence type="ECO:0000256" key="4">
    <source>
        <dbReference type="ARBA" id="ARBA00023136"/>
    </source>
</evidence>
<dbReference type="InParanoid" id="A0A2R5GIM1"/>
<name>A0A2R5GIM1_9STRA</name>
<feature type="transmembrane region" description="Helical" evidence="6">
    <location>
        <begin position="60"/>
        <end position="78"/>
    </location>
</feature>
<organism evidence="8 9">
    <name type="scientific">Hondaea fermentalgiana</name>
    <dbReference type="NCBI Taxonomy" id="2315210"/>
    <lineage>
        <taxon>Eukaryota</taxon>
        <taxon>Sar</taxon>
        <taxon>Stramenopiles</taxon>
        <taxon>Bigyra</taxon>
        <taxon>Labyrinthulomycetes</taxon>
        <taxon>Thraustochytrida</taxon>
        <taxon>Thraustochytriidae</taxon>
        <taxon>Hondaea</taxon>
    </lineage>
</organism>
<dbReference type="Pfam" id="PF00003">
    <property type="entry name" value="7tm_3"/>
    <property type="match status" value="1"/>
</dbReference>
<dbReference type="Proteomes" id="UP000241890">
    <property type="component" value="Unassembled WGS sequence"/>
</dbReference>
<comment type="subcellular location">
    <subcellularLocation>
        <location evidence="1">Membrane</location>
        <topology evidence="1">Multi-pass membrane protein</topology>
    </subcellularLocation>
</comment>
<reference evidence="8 9" key="1">
    <citation type="submission" date="2017-12" db="EMBL/GenBank/DDBJ databases">
        <title>Sequencing, de novo assembly and annotation of complete genome of a new Thraustochytrid species, strain FCC1311.</title>
        <authorList>
            <person name="Sedici K."/>
            <person name="Godart F."/>
            <person name="Aiese Cigliano R."/>
            <person name="Sanseverino W."/>
            <person name="Barakat M."/>
            <person name="Ortet P."/>
            <person name="Marechal E."/>
            <person name="Cagnac O."/>
            <person name="Amato A."/>
        </authorList>
    </citation>
    <scope>NUCLEOTIDE SEQUENCE [LARGE SCALE GENOMIC DNA]</scope>
</reference>
<feature type="transmembrane region" description="Helical" evidence="6">
    <location>
        <begin position="136"/>
        <end position="158"/>
    </location>
</feature>
<evidence type="ECO:0000256" key="6">
    <source>
        <dbReference type="SAM" id="Phobius"/>
    </source>
</evidence>
<feature type="transmembrane region" description="Helical" evidence="6">
    <location>
        <begin position="26"/>
        <end position="48"/>
    </location>
</feature>
<feature type="transmembrane region" description="Helical" evidence="6">
    <location>
        <begin position="210"/>
        <end position="233"/>
    </location>
</feature>
<sequence length="347" mass="37735">MTELAVSQLCGGLSVAYPVKNAYTYASFALTALSFMACAGWIGVLMWLRKTPVMQISQWHLLLGYVVSFMCMNCSAVVRTANSYKPFSDMSCVAWEWLVHVPLSFVLGVLTVKEYRTLQLRVKTRRLQKTDLPTPYIVGYLSSTFVIACIILSIWTALDPPSVDPCLNYQCNPNNFAAFWTLIGFQGLQLFILLVIAYKDYNQGTVGGEGLGILINAASVIIYFATVLAATVSNPTSRSDGGNELNDSNSVEAFVNAFMLFLATTVSLGGILLPKLRYRHLPQDEILRLFLEKGGSGSSKRPASGKSEARPDPGPTGKSVSHGGNEESPSAFKDPSNDSANDALVQV</sequence>
<dbReference type="AlphaFoldDB" id="A0A2R5GIM1"/>
<comment type="caution">
    <text evidence="8">The sequence shown here is derived from an EMBL/GenBank/DDBJ whole genome shotgun (WGS) entry which is preliminary data.</text>
</comment>